<reference evidence="1 2" key="1">
    <citation type="submission" date="2015-08" db="EMBL/GenBank/DDBJ databases">
        <authorList>
            <person name="Adams C.A."/>
            <person name="Ardeshna N.S."/>
            <person name="Badithe A.V."/>
            <person name="Badrani J.H."/>
            <person name="Birkholz E.A."/>
            <person name="Butler M."/>
            <person name="Chu A."/>
            <person name="Farmer C.N."/>
            <person name="Frischer G.M."/>
            <person name="Hsieh L.Y."/>
            <person name="Jackson K.B."/>
            <person name="Kagy D.N."/>
            <person name="Kendall J.C."/>
            <person name="Lin C.Y."/>
            <person name="Morgan M.N."/>
            <person name="Nachnani R."/>
            <person name="Nadeau S.M."/>
            <person name="Parikh M."/>
            <person name="Perez M.V."/>
            <person name="Peters C.E."/>
            <person name="Pogliano J."/>
            <person name="Popescu N.I."/>
            <person name="Shiao R."/>
            <person name="Song C.L."/>
            <person name="Ting J.M."/>
            <person name="Udani D.R."/>
            <person name="Waller L.B."/>
            <person name="Wang A.Y."/>
            <person name="Wu C.E."/>
            <person name="Yang A.B."/>
            <person name="Yao J."/>
            <person name="Zhang B.H."/>
            <person name="Anders K.R."/>
            <person name="Bradley K.W."/>
            <person name="Asai D.J."/>
            <person name="Bowman C.A."/>
            <person name="Russell D.A."/>
            <person name="Pope W.H."/>
            <person name="Jacobs-Sera D."/>
            <person name="Hendrix R.W."/>
            <person name="Hatfull G.F."/>
        </authorList>
    </citation>
    <scope>NUCLEOTIDE SEQUENCE [LARGE SCALE GENOMIC DNA]</scope>
</reference>
<accession>A0A0Y0A9X4</accession>
<protein>
    <submittedName>
        <fullName evidence="1">Uncharacterized protein</fullName>
    </submittedName>
</protein>
<sequence>MRDCSEHGTNSNVCDFAGCFGPAKPYRCICGDFKTDSPRVLDVHILWANKFRANVEHGWP</sequence>
<dbReference type="Proteomes" id="UP000224265">
    <property type="component" value="Segment"/>
</dbReference>
<evidence type="ECO:0000313" key="1">
    <source>
        <dbReference type="EMBL" id="AMB17270.1"/>
    </source>
</evidence>
<dbReference type="EMBL" id="KT591076">
    <property type="protein sequence ID" value="AMB17270.1"/>
    <property type="molecule type" value="Genomic_DNA"/>
</dbReference>
<name>A0A0Y0A9X4_9CAUD</name>
<proteinExistence type="predicted"/>
<organism evidence="1 2">
    <name type="scientific">Mycobacterium phage Weiss13</name>
    <dbReference type="NCBI Taxonomy" id="1784843"/>
    <lineage>
        <taxon>Viruses</taxon>
        <taxon>Duplodnaviria</taxon>
        <taxon>Heunggongvirae</taxon>
        <taxon>Uroviricota</taxon>
        <taxon>Caudoviricetes</taxon>
        <taxon>Papyrusvirus</taxon>
        <taxon>Papyrusvirus send513</taxon>
    </lineage>
</organism>
<evidence type="ECO:0000313" key="2">
    <source>
        <dbReference type="Proteomes" id="UP000224265"/>
    </source>
</evidence>
<gene>
    <name evidence="1" type="ORF">SEA_WEISS13_56</name>
</gene>